<feature type="domain" description="HAMP" evidence="9">
    <location>
        <begin position="222"/>
        <end position="274"/>
    </location>
</feature>
<dbReference type="PROSITE" id="PS50885">
    <property type="entry name" value="HAMP"/>
    <property type="match status" value="1"/>
</dbReference>
<evidence type="ECO:0000313" key="10">
    <source>
        <dbReference type="EMBL" id="MDR6242668.1"/>
    </source>
</evidence>
<evidence type="ECO:0000256" key="5">
    <source>
        <dbReference type="ARBA" id="ARBA00029447"/>
    </source>
</evidence>
<protein>
    <submittedName>
        <fullName evidence="10">Methyl-accepting chemotaxis protein</fullName>
    </submittedName>
</protein>
<evidence type="ECO:0000256" key="2">
    <source>
        <dbReference type="ARBA" id="ARBA00022475"/>
    </source>
</evidence>
<dbReference type="Pfam" id="PF00015">
    <property type="entry name" value="MCPsignal"/>
    <property type="match status" value="1"/>
</dbReference>
<dbReference type="SMART" id="SM00304">
    <property type="entry name" value="HAMP"/>
    <property type="match status" value="2"/>
</dbReference>
<keyword evidence="3 7" id="KW-0472">Membrane</keyword>
<evidence type="ECO:0000259" key="8">
    <source>
        <dbReference type="PROSITE" id="PS50111"/>
    </source>
</evidence>
<name>A0ABU1ITW1_9BACL</name>
<feature type="transmembrane region" description="Helical" evidence="7">
    <location>
        <begin position="15"/>
        <end position="38"/>
    </location>
</feature>
<comment type="subcellular location">
    <subcellularLocation>
        <location evidence="1">Cell membrane</location>
    </subcellularLocation>
</comment>
<keyword evidence="4 6" id="KW-0807">Transducer</keyword>
<evidence type="ECO:0000256" key="3">
    <source>
        <dbReference type="ARBA" id="ARBA00023136"/>
    </source>
</evidence>
<keyword evidence="11" id="KW-1185">Reference proteome</keyword>
<dbReference type="PANTHER" id="PTHR32089:SF112">
    <property type="entry name" value="LYSOZYME-LIKE PROTEIN-RELATED"/>
    <property type="match status" value="1"/>
</dbReference>
<feature type="domain" description="Methyl-accepting transducer" evidence="8">
    <location>
        <begin position="293"/>
        <end position="550"/>
    </location>
</feature>
<dbReference type="PROSITE" id="PS50111">
    <property type="entry name" value="CHEMOTAXIS_TRANSDUC_2"/>
    <property type="match status" value="1"/>
</dbReference>
<evidence type="ECO:0000256" key="6">
    <source>
        <dbReference type="PROSITE-ProRule" id="PRU00284"/>
    </source>
</evidence>
<accession>A0ABU1ITW1</accession>
<proteinExistence type="inferred from homology"/>
<dbReference type="InterPro" id="IPR029151">
    <property type="entry name" value="Sensor-like_sf"/>
</dbReference>
<dbReference type="SMART" id="SM00283">
    <property type="entry name" value="MA"/>
    <property type="match status" value="1"/>
</dbReference>
<evidence type="ECO:0000259" key="9">
    <source>
        <dbReference type="PROSITE" id="PS50885"/>
    </source>
</evidence>
<dbReference type="Proteomes" id="UP001185028">
    <property type="component" value="Unassembled WGS sequence"/>
</dbReference>
<dbReference type="RefSeq" id="WP_229685608.1">
    <property type="nucleotide sequence ID" value="NZ_BMMB01000002.1"/>
</dbReference>
<dbReference type="Gene3D" id="1.10.287.950">
    <property type="entry name" value="Methyl-accepting chemotaxis protein"/>
    <property type="match status" value="1"/>
</dbReference>
<evidence type="ECO:0000256" key="4">
    <source>
        <dbReference type="ARBA" id="ARBA00023224"/>
    </source>
</evidence>
<feature type="transmembrane region" description="Helical" evidence="7">
    <location>
        <begin position="201"/>
        <end position="221"/>
    </location>
</feature>
<dbReference type="SUPFAM" id="SSF58104">
    <property type="entry name" value="Methyl-accepting chemotaxis protein (MCP) signaling domain"/>
    <property type="match status" value="1"/>
</dbReference>
<dbReference type="Pfam" id="PF00672">
    <property type="entry name" value="HAMP"/>
    <property type="match status" value="1"/>
</dbReference>
<dbReference type="InterPro" id="IPR003660">
    <property type="entry name" value="HAMP_dom"/>
</dbReference>
<dbReference type="InterPro" id="IPR004089">
    <property type="entry name" value="MCPsignal_dom"/>
</dbReference>
<evidence type="ECO:0000256" key="7">
    <source>
        <dbReference type="SAM" id="Phobius"/>
    </source>
</evidence>
<dbReference type="EMBL" id="JAVDQH010000002">
    <property type="protein sequence ID" value="MDR6242668.1"/>
    <property type="molecule type" value="Genomic_DNA"/>
</dbReference>
<comment type="similarity">
    <text evidence="5">Belongs to the methyl-accepting chemotaxis (MCP) protein family.</text>
</comment>
<gene>
    <name evidence="10" type="ORF">JOC58_000552</name>
</gene>
<dbReference type="SUPFAM" id="SSF103190">
    <property type="entry name" value="Sensory domain-like"/>
    <property type="match status" value="1"/>
</dbReference>
<reference evidence="10 11" key="1">
    <citation type="submission" date="2023-07" db="EMBL/GenBank/DDBJ databases">
        <title>Genomic Encyclopedia of Type Strains, Phase IV (KMG-IV): sequencing the most valuable type-strain genomes for metagenomic binning, comparative biology and taxonomic classification.</title>
        <authorList>
            <person name="Goeker M."/>
        </authorList>
    </citation>
    <scope>NUCLEOTIDE SEQUENCE [LARGE SCALE GENOMIC DNA]</scope>
    <source>
        <strain evidence="10 11">DSM 22170</strain>
    </source>
</reference>
<comment type="caution">
    <text evidence="10">The sequence shown here is derived from an EMBL/GenBank/DDBJ whole genome shotgun (WGS) entry which is preliminary data.</text>
</comment>
<keyword evidence="7" id="KW-1133">Transmembrane helix</keyword>
<sequence length="579" mass="64299">MKKHSFMRLGLRPKLYLIILIPLLLICGLTMWTTQLLIQKSSLSTLQQNNQMLTTNTIAQLDKNAIQQMYTSTNPEQSTQYKELRQRLNNVRLETGALYVYMFKRVDDRWLYTVDGAAWDDKDYSPYDTELTLGADRTSALLAGQAITTNVSNDPEWGELFSTFMPIRDEAGKVIGYLGIDISANTVNSVYSVTIKEAYKLVIPIFAGVFILAVAAAMLFIRRMLKQVSEIKHSMEKVTAGDLTVPSQRITGDQLGEISDLNNAMIQHITGMIGSIQHSSTTLQQSSGYIQEVAGSTLRQTEELSRAIQEIASGAGQQAEQTEHSVDQSARLGGIIDEIGTYVDQFGATAEQLTTVRNTVLREHELLLQQGKESVASVQQLQQLSSTLAEQSREAAGISGQVQDIVKQTQILALNASIEASRAGEAGRGFAVVAHEMGQLAQQSGESIREIDRIMGHFVEQIRLIHNEFEQSLTAAEQQENRITECMDSFEQVSRVSEDVQRLAHDLSENTDRMQHIRREVEEHLTHIAATTEETSAMTEEVSASATEQQQSVAELSDISGNLNRLAVDLKKQAEQFIV</sequence>
<evidence type="ECO:0000313" key="11">
    <source>
        <dbReference type="Proteomes" id="UP001185028"/>
    </source>
</evidence>
<keyword evidence="2" id="KW-1003">Cell membrane</keyword>
<dbReference type="PANTHER" id="PTHR32089">
    <property type="entry name" value="METHYL-ACCEPTING CHEMOTAXIS PROTEIN MCPB"/>
    <property type="match status" value="1"/>
</dbReference>
<organism evidence="10 11">
    <name type="scientific">Paenibacillus hunanensis</name>
    <dbReference type="NCBI Taxonomy" id="539262"/>
    <lineage>
        <taxon>Bacteria</taxon>
        <taxon>Bacillati</taxon>
        <taxon>Bacillota</taxon>
        <taxon>Bacilli</taxon>
        <taxon>Bacillales</taxon>
        <taxon>Paenibacillaceae</taxon>
        <taxon>Paenibacillus</taxon>
    </lineage>
</organism>
<evidence type="ECO:0000256" key="1">
    <source>
        <dbReference type="ARBA" id="ARBA00004236"/>
    </source>
</evidence>
<keyword evidence="7" id="KW-0812">Transmembrane</keyword>